<protein>
    <submittedName>
        <fullName evidence="1">Uncharacterized protein</fullName>
    </submittedName>
</protein>
<evidence type="ECO:0000313" key="1">
    <source>
        <dbReference type="EMBL" id="JAD78528.1"/>
    </source>
</evidence>
<dbReference type="AlphaFoldDB" id="A0A0A9CVR9"/>
<dbReference type="PANTHER" id="PTHR34480">
    <property type="entry name" value="OS01G0967800 PROTEIN-RELATED"/>
    <property type="match status" value="1"/>
</dbReference>
<reference evidence="1" key="2">
    <citation type="journal article" date="2015" name="Data Brief">
        <title>Shoot transcriptome of the giant reed, Arundo donax.</title>
        <authorList>
            <person name="Barrero R.A."/>
            <person name="Guerrero F.D."/>
            <person name="Moolhuijzen P."/>
            <person name="Goolsby J.A."/>
            <person name="Tidwell J."/>
            <person name="Bellgard S.E."/>
            <person name="Bellgard M.I."/>
        </authorList>
    </citation>
    <scope>NUCLEOTIDE SEQUENCE</scope>
    <source>
        <tissue evidence="1">Shoot tissue taken approximately 20 cm above the soil surface</tissue>
    </source>
</reference>
<reference evidence="1" key="1">
    <citation type="submission" date="2014-09" db="EMBL/GenBank/DDBJ databases">
        <authorList>
            <person name="Magalhaes I.L.F."/>
            <person name="Oliveira U."/>
            <person name="Santos F.R."/>
            <person name="Vidigal T.H.D.A."/>
            <person name="Brescovit A.D."/>
            <person name="Santos A.J."/>
        </authorList>
    </citation>
    <scope>NUCLEOTIDE SEQUENCE</scope>
    <source>
        <tissue evidence="1">Shoot tissue taken approximately 20 cm above the soil surface</tissue>
    </source>
</reference>
<organism evidence="1">
    <name type="scientific">Arundo donax</name>
    <name type="common">Giant reed</name>
    <name type="synonym">Donax arundinaceus</name>
    <dbReference type="NCBI Taxonomy" id="35708"/>
    <lineage>
        <taxon>Eukaryota</taxon>
        <taxon>Viridiplantae</taxon>
        <taxon>Streptophyta</taxon>
        <taxon>Embryophyta</taxon>
        <taxon>Tracheophyta</taxon>
        <taxon>Spermatophyta</taxon>
        <taxon>Magnoliopsida</taxon>
        <taxon>Liliopsida</taxon>
        <taxon>Poales</taxon>
        <taxon>Poaceae</taxon>
        <taxon>PACMAD clade</taxon>
        <taxon>Arundinoideae</taxon>
        <taxon>Arundineae</taxon>
        <taxon>Arundo</taxon>
    </lineage>
</organism>
<dbReference type="PANTHER" id="PTHR34480:SF14">
    <property type="entry name" value="OS01G0967800 PROTEIN"/>
    <property type="match status" value="1"/>
</dbReference>
<proteinExistence type="predicted"/>
<accession>A0A0A9CVR9</accession>
<name>A0A0A9CVR9_ARUDO</name>
<sequence>MNASNPCFSPLEHVRKSFREALDEVYKLNKFPLRQHKMKNALEGDGSEMEKEFNNCTTGITEGVTEDKAQELIADSVTELGDRPKFYVQYIKKKKDIARAKE</sequence>
<dbReference type="EMBL" id="GBRH01219367">
    <property type="protein sequence ID" value="JAD78528.1"/>
    <property type="molecule type" value="Transcribed_RNA"/>
</dbReference>